<organism evidence="6 8">
    <name type="scientific">Leptospira perolatii</name>
    <dbReference type="NCBI Taxonomy" id="2023191"/>
    <lineage>
        <taxon>Bacteria</taxon>
        <taxon>Pseudomonadati</taxon>
        <taxon>Spirochaetota</taxon>
        <taxon>Spirochaetia</taxon>
        <taxon>Leptospirales</taxon>
        <taxon>Leptospiraceae</taxon>
        <taxon>Leptospira</taxon>
    </lineage>
</organism>
<dbReference type="CDD" id="cd01949">
    <property type="entry name" value="GGDEF"/>
    <property type="match status" value="1"/>
</dbReference>
<dbReference type="InterPro" id="IPR050469">
    <property type="entry name" value="Diguanylate_Cyclase"/>
</dbReference>
<dbReference type="InterPro" id="IPR000160">
    <property type="entry name" value="GGDEF_dom"/>
</dbReference>
<comment type="caution">
    <text evidence="6">The sequence shown here is derived from an EMBL/GenBank/DDBJ whole genome shotgun (WGS) entry which is preliminary data.</text>
</comment>
<feature type="transmembrane region" description="Helical" evidence="3">
    <location>
        <begin position="98"/>
        <end position="121"/>
    </location>
</feature>
<sequence length="372" mass="42347">MPFRDLAQSEDEKTFTHEILALRARDNGRMFQILAVVAVGVCFAFTAQNILDPGTPEGSSIPYYLISVYAAFGILSCSLFVFLRLYCEKLPSATQIVVYIYALIATTTTTSLTIIDLAHIHDYSGYLFGMLGLPLFLRAKHWVYVVMIIYNFIYFLIGYSYFVGKVIGLPVLTPIFVFSLSSWFSSIIIERTRVRANILQLKLVESNRHLTELSYRDPLTGLHNRRYLIEALSSLIANARRYRLELSILLLDVDHFKKTNDKFGHLVGDAILAKLGRHLGNLIRESDLAARYGGEEFCIVLTSTRKREASRVAERIRKSVEQHRFEEVPWRITVSIGVSSLKKSQTMEDLLKTVDENLYKAKSRGRNKVVSV</sequence>
<dbReference type="GO" id="GO:0005886">
    <property type="term" value="C:plasma membrane"/>
    <property type="evidence" value="ECO:0007669"/>
    <property type="project" value="TreeGrafter"/>
</dbReference>
<dbReference type="GO" id="GO:0043709">
    <property type="term" value="P:cell adhesion involved in single-species biofilm formation"/>
    <property type="evidence" value="ECO:0007669"/>
    <property type="project" value="TreeGrafter"/>
</dbReference>
<feature type="transmembrane region" description="Helical" evidence="3">
    <location>
        <begin position="169"/>
        <end position="189"/>
    </location>
</feature>
<dbReference type="GO" id="GO:0052621">
    <property type="term" value="F:diguanylate cyclase activity"/>
    <property type="evidence" value="ECO:0007669"/>
    <property type="project" value="UniProtKB-EC"/>
</dbReference>
<feature type="domain" description="GGDEF" evidence="4">
    <location>
        <begin position="244"/>
        <end position="372"/>
    </location>
</feature>
<dbReference type="InterPro" id="IPR043128">
    <property type="entry name" value="Rev_trsase/Diguanyl_cyclase"/>
</dbReference>
<proteinExistence type="predicted"/>
<feature type="transmembrane region" description="Helical" evidence="3">
    <location>
        <begin position="63"/>
        <end position="86"/>
    </location>
</feature>
<comment type="catalytic activity">
    <reaction evidence="2">
        <text>2 GTP = 3',3'-c-di-GMP + 2 diphosphate</text>
        <dbReference type="Rhea" id="RHEA:24898"/>
        <dbReference type="ChEBI" id="CHEBI:33019"/>
        <dbReference type="ChEBI" id="CHEBI:37565"/>
        <dbReference type="ChEBI" id="CHEBI:58805"/>
        <dbReference type="EC" id="2.7.7.65"/>
    </reaction>
</comment>
<gene>
    <name evidence="5" type="ORF">CH360_04000</name>
    <name evidence="6" type="ORF">CH373_07140</name>
</gene>
<dbReference type="Proteomes" id="UP000231962">
    <property type="component" value="Unassembled WGS sequence"/>
</dbReference>
<dbReference type="RefSeq" id="WP_100712703.1">
    <property type="nucleotide sequence ID" value="NZ_NPDY01000002.1"/>
</dbReference>
<dbReference type="Pfam" id="PF00990">
    <property type="entry name" value="GGDEF"/>
    <property type="match status" value="1"/>
</dbReference>
<evidence type="ECO:0000259" key="4">
    <source>
        <dbReference type="PROSITE" id="PS50887"/>
    </source>
</evidence>
<dbReference type="AlphaFoldDB" id="A0A2M9ZPB4"/>
<evidence type="ECO:0000256" key="1">
    <source>
        <dbReference type="ARBA" id="ARBA00012528"/>
    </source>
</evidence>
<dbReference type="EMBL" id="NPDY01000002">
    <property type="protein sequence ID" value="PJZ70697.1"/>
    <property type="molecule type" value="Genomic_DNA"/>
</dbReference>
<dbReference type="InterPro" id="IPR029787">
    <property type="entry name" value="Nucleotide_cyclase"/>
</dbReference>
<dbReference type="OrthoDB" id="9805474at2"/>
<keyword evidence="3" id="KW-1133">Transmembrane helix</keyword>
<reference evidence="7 8" key="1">
    <citation type="submission" date="2017-07" db="EMBL/GenBank/DDBJ databases">
        <title>Leptospira spp. isolated from tropical soils.</title>
        <authorList>
            <person name="Thibeaux R."/>
            <person name="Iraola G."/>
            <person name="Ferres I."/>
            <person name="Bierque E."/>
            <person name="Girault D."/>
            <person name="Soupe-Gilbert M.-E."/>
            <person name="Picardeau M."/>
            <person name="Goarant C."/>
        </authorList>
    </citation>
    <scope>NUCLEOTIDE SEQUENCE [LARGE SCALE GENOMIC DNA]</scope>
    <source>
        <strain evidence="6 8">FH1-B-B1</strain>
        <strain evidence="5 7">FH1-B-C1</strain>
    </source>
</reference>
<evidence type="ECO:0000313" key="6">
    <source>
        <dbReference type="EMBL" id="PJZ73907.1"/>
    </source>
</evidence>
<dbReference type="Gene3D" id="3.30.70.270">
    <property type="match status" value="1"/>
</dbReference>
<evidence type="ECO:0000256" key="3">
    <source>
        <dbReference type="SAM" id="Phobius"/>
    </source>
</evidence>
<dbReference type="GO" id="GO:1902201">
    <property type="term" value="P:negative regulation of bacterial-type flagellum-dependent cell motility"/>
    <property type="evidence" value="ECO:0007669"/>
    <property type="project" value="TreeGrafter"/>
</dbReference>
<feature type="transmembrane region" description="Helical" evidence="3">
    <location>
        <begin position="141"/>
        <end position="162"/>
    </location>
</feature>
<dbReference type="PANTHER" id="PTHR45138">
    <property type="entry name" value="REGULATORY COMPONENTS OF SENSORY TRANSDUCTION SYSTEM"/>
    <property type="match status" value="1"/>
</dbReference>
<name>A0A2M9ZPB4_9LEPT</name>
<accession>A0A2M9ZPB4</accession>
<dbReference type="EC" id="2.7.7.65" evidence="1"/>
<dbReference type="EMBL" id="NPDZ01000003">
    <property type="protein sequence ID" value="PJZ73907.1"/>
    <property type="molecule type" value="Genomic_DNA"/>
</dbReference>
<evidence type="ECO:0000313" key="5">
    <source>
        <dbReference type="EMBL" id="PJZ70697.1"/>
    </source>
</evidence>
<dbReference type="PROSITE" id="PS50887">
    <property type="entry name" value="GGDEF"/>
    <property type="match status" value="1"/>
</dbReference>
<dbReference type="NCBIfam" id="TIGR00254">
    <property type="entry name" value="GGDEF"/>
    <property type="match status" value="1"/>
</dbReference>
<dbReference type="SMART" id="SM00267">
    <property type="entry name" value="GGDEF"/>
    <property type="match status" value="1"/>
</dbReference>
<protein>
    <recommendedName>
        <fullName evidence="1">diguanylate cyclase</fullName>
        <ecNumber evidence="1">2.7.7.65</ecNumber>
    </recommendedName>
</protein>
<dbReference type="SUPFAM" id="SSF55073">
    <property type="entry name" value="Nucleotide cyclase"/>
    <property type="match status" value="1"/>
</dbReference>
<evidence type="ECO:0000313" key="7">
    <source>
        <dbReference type="Proteomes" id="UP000231962"/>
    </source>
</evidence>
<dbReference type="PANTHER" id="PTHR45138:SF9">
    <property type="entry name" value="DIGUANYLATE CYCLASE DGCM-RELATED"/>
    <property type="match status" value="1"/>
</dbReference>
<dbReference type="FunFam" id="3.30.70.270:FF:000001">
    <property type="entry name" value="Diguanylate cyclase domain protein"/>
    <property type="match status" value="1"/>
</dbReference>
<evidence type="ECO:0000256" key="2">
    <source>
        <dbReference type="ARBA" id="ARBA00034247"/>
    </source>
</evidence>
<evidence type="ECO:0000313" key="8">
    <source>
        <dbReference type="Proteomes" id="UP000231990"/>
    </source>
</evidence>
<keyword evidence="3" id="KW-0812">Transmembrane</keyword>
<dbReference type="Proteomes" id="UP000231990">
    <property type="component" value="Unassembled WGS sequence"/>
</dbReference>
<feature type="transmembrane region" description="Helical" evidence="3">
    <location>
        <begin position="31"/>
        <end position="51"/>
    </location>
</feature>
<keyword evidence="3" id="KW-0472">Membrane</keyword>
<keyword evidence="7" id="KW-1185">Reference proteome</keyword>